<protein>
    <submittedName>
        <fullName evidence="1">Phage repressor protein</fullName>
    </submittedName>
</protein>
<keyword evidence="2" id="KW-1185">Reference proteome</keyword>
<dbReference type="Proteomes" id="UP000610459">
    <property type="component" value="Unassembled WGS sequence"/>
</dbReference>
<comment type="caution">
    <text evidence="1">The sequence shown here is derived from an EMBL/GenBank/DDBJ whole genome shotgun (WGS) entry which is preliminary data.</text>
</comment>
<gene>
    <name evidence="1" type="ORF">IFT41_19830</name>
</gene>
<sequence length="107" mass="11731">MGFPSPANDYVEGRIDLNKLLMPHPAHMLMIETPGGFAIVDRTVQGKVGDQIAFQLMDYSQLGKLFRARIITQDGETIDGEGMDGIIVLGKVTAEIVSVYEPLRPTI</sequence>
<accession>A0ACC5PUV5</accession>
<evidence type="ECO:0000313" key="2">
    <source>
        <dbReference type="Proteomes" id="UP000610459"/>
    </source>
</evidence>
<name>A0ACC5PUV5_ENTAG</name>
<reference evidence="1 2" key="1">
    <citation type="journal article" date="2020" name="FEMS Microbiol. Ecol.">
        <title>Temporal dynamics of bacterial communities during seed development and maturation.</title>
        <authorList>
            <person name="Chesneau G."/>
            <person name="Torres-Cortes G."/>
            <person name="Briand M."/>
            <person name="Darrasse A."/>
            <person name="Preveaux A."/>
            <person name="Marais C."/>
            <person name="Jacques M.A."/>
            <person name="Shade A."/>
            <person name="Barret M."/>
        </authorList>
    </citation>
    <scope>NUCLEOTIDE SEQUENCE [LARGE SCALE GENOMIC DNA]</scope>
    <source>
        <strain evidence="1 2">CFBP13709</strain>
    </source>
</reference>
<evidence type="ECO:0000313" key="1">
    <source>
        <dbReference type="EMBL" id="MBD8128350.1"/>
    </source>
</evidence>
<organism evidence="1 2">
    <name type="scientific">Enterobacter agglomerans</name>
    <name type="common">Erwinia herbicola</name>
    <name type="synonym">Pantoea agglomerans</name>
    <dbReference type="NCBI Taxonomy" id="549"/>
    <lineage>
        <taxon>Bacteria</taxon>
        <taxon>Pseudomonadati</taxon>
        <taxon>Pseudomonadota</taxon>
        <taxon>Gammaproteobacteria</taxon>
        <taxon>Enterobacterales</taxon>
        <taxon>Erwiniaceae</taxon>
        <taxon>Pantoea</taxon>
        <taxon>Pantoea agglomerans group</taxon>
    </lineage>
</organism>
<proteinExistence type="predicted"/>
<dbReference type="EMBL" id="JACYNR010000015">
    <property type="protein sequence ID" value="MBD8128350.1"/>
    <property type="molecule type" value="Genomic_DNA"/>
</dbReference>